<gene>
    <name evidence="2" type="ORF">CDEB00056_LOCUS23601</name>
</gene>
<feature type="region of interest" description="Disordered" evidence="1">
    <location>
        <begin position="255"/>
        <end position="281"/>
    </location>
</feature>
<organism evidence="2">
    <name type="scientific">Chaetoceros debilis</name>
    <dbReference type="NCBI Taxonomy" id="122233"/>
    <lineage>
        <taxon>Eukaryota</taxon>
        <taxon>Sar</taxon>
        <taxon>Stramenopiles</taxon>
        <taxon>Ochrophyta</taxon>
        <taxon>Bacillariophyta</taxon>
        <taxon>Coscinodiscophyceae</taxon>
        <taxon>Chaetocerotophycidae</taxon>
        <taxon>Chaetocerotales</taxon>
        <taxon>Chaetocerotaceae</taxon>
        <taxon>Chaetoceros</taxon>
    </lineage>
</organism>
<name>A0A7S3QIP6_9STRA</name>
<proteinExistence type="predicted"/>
<dbReference type="AlphaFoldDB" id="A0A7S3QIP6"/>
<protein>
    <submittedName>
        <fullName evidence="2">Uncharacterized protein</fullName>
    </submittedName>
</protein>
<reference evidence="2" key="1">
    <citation type="submission" date="2021-01" db="EMBL/GenBank/DDBJ databases">
        <authorList>
            <person name="Corre E."/>
            <person name="Pelletier E."/>
            <person name="Niang G."/>
            <person name="Scheremetjew M."/>
            <person name="Finn R."/>
            <person name="Kale V."/>
            <person name="Holt S."/>
            <person name="Cochrane G."/>
            <person name="Meng A."/>
            <person name="Brown T."/>
            <person name="Cohen L."/>
        </authorList>
    </citation>
    <scope>NUCLEOTIDE SEQUENCE</scope>
    <source>
        <strain evidence="2">MM31A-1</strain>
    </source>
</reference>
<evidence type="ECO:0000256" key="1">
    <source>
        <dbReference type="SAM" id="MobiDB-lite"/>
    </source>
</evidence>
<accession>A0A7S3QIP6</accession>
<sequence length="470" mass="54164">MINNHPSYQAQEGCHLRQIQLNLKATSIPMAHFPPIASSRVVTGTENALGSESRNSRDTISHCNEFAINMDFDMEKVGRQSHTHTDLPLSNLWQTGLKKNIVASCHENEKAYLRYYNNSALSDYTHWNYRYAMSNEYYRNLNGGRGAISMSMKPPSCSRRRPTMNLQQAIEQRRYDILHQQLSLTHNHHQSGVGDPNEEHLFHDESSYMTGLEYAVFTHDWRMAILLYMHAADPKYNCFDGRIVAVEYDRVEGNARQRPSLEPDPWGRNQARPHGNDSHIRRRRCRGRSTITTSRALSNAAFLHHLSKTEGHVPISGFKGLYCLLNPTLLEDHTNLVEYNKTMSSLWLMKQTYGKAKRYTNEKDIIALTRSHLNQIGAIAVWRWNFCESVYFIIKCIRRMGRITDRNCLPSDLCRGRDDISWAQRVESVPNDICLCIMEYLVDDLLSHAIEEGLKFVSESAGSMEMRCTQ</sequence>
<evidence type="ECO:0000313" key="2">
    <source>
        <dbReference type="EMBL" id="CAE0478748.1"/>
    </source>
</evidence>
<dbReference type="EMBL" id="HBIO01030804">
    <property type="protein sequence ID" value="CAE0478748.1"/>
    <property type="molecule type" value="Transcribed_RNA"/>
</dbReference>